<dbReference type="InterPro" id="IPR016024">
    <property type="entry name" value="ARM-type_fold"/>
</dbReference>
<evidence type="ECO:0000256" key="3">
    <source>
        <dbReference type="ARBA" id="ARBA00022490"/>
    </source>
</evidence>
<dbReference type="AlphaFoldDB" id="A0AAD7K632"/>
<comment type="caution">
    <text evidence="6">The sequence shown here is derived from an EMBL/GenBank/DDBJ whole genome shotgun (WGS) entry which is preliminary data.</text>
</comment>
<dbReference type="InterPro" id="IPR011989">
    <property type="entry name" value="ARM-like"/>
</dbReference>
<dbReference type="Gene3D" id="1.25.10.10">
    <property type="entry name" value="Leucine-rich Repeat Variant"/>
    <property type="match status" value="1"/>
</dbReference>
<dbReference type="InterPro" id="IPR040122">
    <property type="entry name" value="Importin_beta"/>
</dbReference>
<evidence type="ECO:0000313" key="6">
    <source>
        <dbReference type="EMBL" id="KAJ7778958.1"/>
    </source>
</evidence>
<evidence type="ECO:0000313" key="7">
    <source>
        <dbReference type="Proteomes" id="UP001215598"/>
    </source>
</evidence>
<dbReference type="SUPFAM" id="SSF48371">
    <property type="entry name" value="ARM repeat"/>
    <property type="match status" value="1"/>
</dbReference>
<keyword evidence="3" id="KW-0963">Cytoplasm</keyword>
<protein>
    <submittedName>
        <fullName evidence="6">Armadillo-type protein</fullName>
    </submittedName>
</protein>
<evidence type="ECO:0000256" key="1">
    <source>
        <dbReference type="ARBA" id="ARBA00004496"/>
    </source>
</evidence>
<proteinExistence type="predicted"/>
<name>A0AAD7K632_9AGAR</name>
<reference evidence="6" key="1">
    <citation type="submission" date="2023-03" db="EMBL/GenBank/DDBJ databases">
        <title>Massive genome expansion in bonnet fungi (Mycena s.s.) driven by repeated elements and novel gene families across ecological guilds.</title>
        <authorList>
            <consortium name="Lawrence Berkeley National Laboratory"/>
            <person name="Harder C.B."/>
            <person name="Miyauchi S."/>
            <person name="Viragh M."/>
            <person name="Kuo A."/>
            <person name="Thoen E."/>
            <person name="Andreopoulos B."/>
            <person name="Lu D."/>
            <person name="Skrede I."/>
            <person name="Drula E."/>
            <person name="Henrissat B."/>
            <person name="Morin E."/>
            <person name="Kohler A."/>
            <person name="Barry K."/>
            <person name="LaButti K."/>
            <person name="Morin E."/>
            <person name="Salamov A."/>
            <person name="Lipzen A."/>
            <person name="Mereny Z."/>
            <person name="Hegedus B."/>
            <person name="Baldrian P."/>
            <person name="Stursova M."/>
            <person name="Weitz H."/>
            <person name="Taylor A."/>
            <person name="Grigoriev I.V."/>
            <person name="Nagy L.G."/>
            <person name="Martin F."/>
            <person name="Kauserud H."/>
        </authorList>
    </citation>
    <scope>NUCLEOTIDE SEQUENCE</scope>
    <source>
        <strain evidence="6">CBHHK182m</strain>
    </source>
</reference>
<evidence type="ECO:0000256" key="5">
    <source>
        <dbReference type="ARBA" id="ARBA00022927"/>
    </source>
</evidence>
<keyword evidence="4" id="KW-0677">Repeat</keyword>
<dbReference type="GO" id="GO:0005737">
    <property type="term" value="C:cytoplasm"/>
    <property type="evidence" value="ECO:0007669"/>
    <property type="project" value="UniProtKB-SubCell"/>
</dbReference>
<keyword evidence="5" id="KW-0653">Protein transport</keyword>
<evidence type="ECO:0000256" key="4">
    <source>
        <dbReference type="ARBA" id="ARBA00022737"/>
    </source>
</evidence>
<accession>A0AAD7K632</accession>
<gene>
    <name evidence="6" type="ORF">B0H16DRAFT_800840</name>
</gene>
<dbReference type="EMBL" id="JARKIB010000006">
    <property type="protein sequence ID" value="KAJ7778958.1"/>
    <property type="molecule type" value="Genomic_DNA"/>
</dbReference>
<keyword evidence="7" id="KW-1185">Reference proteome</keyword>
<organism evidence="6 7">
    <name type="scientific">Mycena metata</name>
    <dbReference type="NCBI Taxonomy" id="1033252"/>
    <lineage>
        <taxon>Eukaryota</taxon>
        <taxon>Fungi</taxon>
        <taxon>Dikarya</taxon>
        <taxon>Basidiomycota</taxon>
        <taxon>Agaricomycotina</taxon>
        <taxon>Agaricomycetes</taxon>
        <taxon>Agaricomycetidae</taxon>
        <taxon>Agaricales</taxon>
        <taxon>Marasmiineae</taxon>
        <taxon>Mycenaceae</taxon>
        <taxon>Mycena</taxon>
    </lineage>
</organism>
<dbReference type="GO" id="GO:0006606">
    <property type="term" value="P:protein import into nucleus"/>
    <property type="evidence" value="ECO:0007669"/>
    <property type="project" value="InterPro"/>
</dbReference>
<evidence type="ECO:0000256" key="2">
    <source>
        <dbReference type="ARBA" id="ARBA00022448"/>
    </source>
</evidence>
<comment type="subcellular location">
    <subcellularLocation>
        <location evidence="1">Cytoplasm</location>
    </subcellularLocation>
</comment>
<dbReference type="PANTHER" id="PTHR10527">
    <property type="entry name" value="IMPORTIN BETA"/>
    <property type="match status" value="1"/>
</dbReference>
<sequence>MTGEEDRIRTIAGYLLKNNARLILTAAPEAGAYVKAAVLQAFNDESTMIRNAAGQDVVAFLGQLEPRNWPECLQQLMNTLYSTDLDHQEAAFNILEKACEDYPRKMDVKINGTRPLDFMIPKFLILAEHPSTKVRSRAIACLSYFIPIGVQSLFVHVDTFIATLFKLASDDDPLYAATSAGPLFSSSRPFCLTFAEDADSLATSTPYSERSCPCCSTA</sequence>
<dbReference type="Proteomes" id="UP001215598">
    <property type="component" value="Unassembled WGS sequence"/>
</dbReference>
<keyword evidence="2" id="KW-0813">Transport</keyword>